<name>A0ABD0K4Q4_9CAEN</name>
<organism evidence="1 2">
    <name type="scientific">Batillaria attramentaria</name>
    <dbReference type="NCBI Taxonomy" id="370345"/>
    <lineage>
        <taxon>Eukaryota</taxon>
        <taxon>Metazoa</taxon>
        <taxon>Spiralia</taxon>
        <taxon>Lophotrochozoa</taxon>
        <taxon>Mollusca</taxon>
        <taxon>Gastropoda</taxon>
        <taxon>Caenogastropoda</taxon>
        <taxon>Sorbeoconcha</taxon>
        <taxon>Cerithioidea</taxon>
        <taxon>Batillariidae</taxon>
        <taxon>Batillaria</taxon>
    </lineage>
</organism>
<sequence length="75" mass="7572">MRLKCGLSVFPGDNDGGAVGYSAKFAPSCGHYVRVVDSAGSASAGGLAMPCSSLPDYTSLLAPTQARTHPINSLA</sequence>
<keyword evidence="2" id="KW-1185">Reference proteome</keyword>
<dbReference type="EMBL" id="JACVVK020000255">
    <property type="protein sequence ID" value="KAK7481885.1"/>
    <property type="molecule type" value="Genomic_DNA"/>
</dbReference>
<protein>
    <submittedName>
        <fullName evidence="1">Uncharacterized protein</fullName>
    </submittedName>
</protein>
<dbReference type="Proteomes" id="UP001519460">
    <property type="component" value="Unassembled WGS sequence"/>
</dbReference>
<gene>
    <name evidence="1" type="ORF">BaRGS_00026911</name>
</gene>
<evidence type="ECO:0000313" key="2">
    <source>
        <dbReference type="Proteomes" id="UP001519460"/>
    </source>
</evidence>
<proteinExistence type="predicted"/>
<comment type="caution">
    <text evidence="1">The sequence shown here is derived from an EMBL/GenBank/DDBJ whole genome shotgun (WGS) entry which is preliminary data.</text>
</comment>
<dbReference type="AlphaFoldDB" id="A0ABD0K4Q4"/>
<evidence type="ECO:0000313" key="1">
    <source>
        <dbReference type="EMBL" id="KAK7481885.1"/>
    </source>
</evidence>
<accession>A0ABD0K4Q4</accession>
<reference evidence="1 2" key="1">
    <citation type="journal article" date="2023" name="Sci. Data">
        <title>Genome assembly of the Korean intertidal mud-creeper Batillaria attramentaria.</title>
        <authorList>
            <person name="Patra A.K."/>
            <person name="Ho P.T."/>
            <person name="Jun S."/>
            <person name="Lee S.J."/>
            <person name="Kim Y."/>
            <person name="Won Y.J."/>
        </authorList>
    </citation>
    <scope>NUCLEOTIDE SEQUENCE [LARGE SCALE GENOMIC DNA]</scope>
    <source>
        <strain evidence="1">Wonlab-2016</strain>
    </source>
</reference>